<organism evidence="1 2">
    <name type="scientific">Allacma fusca</name>
    <dbReference type="NCBI Taxonomy" id="39272"/>
    <lineage>
        <taxon>Eukaryota</taxon>
        <taxon>Metazoa</taxon>
        <taxon>Ecdysozoa</taxon>
        <taxon>Arthropoda</taxon>
        <taxon>Hexapoda</taxon>
        <taxon>Collembola</taxon>
        <taxon>Symphypleona</taxon>
        <taxon>Sminthuridae</taxon>
        <taxon>Allacma</taxon>
    </lineage>
</organism>
<evidence type="ECO:0000313" key="2">
    <source>
        <dbReference type="Proteomes" id="UP000708208"/>
    </source>
</evidence>
<comment type="caution">
    <text evidence="1">The sequence shown here is derived from an EMBL/GenBank/DDBJ whole genome shotgun (WGS) entry which is preliminary data.</text>
</comment>
<accession>A0A8J2PXV7</accession>
<dbReference type="EMBL" id="CAJVCH010571461">
    <property type="protein sequence ID" value="CAG7837569.1"/>
    <property type="molecule type" value="Genomic_DNA"/>
</dbReference>
<reference evidence="1" key="1">
    <citation type="submission" date="2021-06" db="EMBL/GenBank/DDBJ databases">
        <authorList>
            <person name="Hodson N. C."/>
            <person name="Mongue J. A."/>
            <person name="Jaron S. K."/>
        </authorList>
    </citation>
    <scope>NUCLEOTIDE SEQUENCE</scope>
</reference>
<dbReference type="AlphaFoldDB" id="A0A8J2PXV7"/>
<sequence>AFIAGVASRTFTFHLRILKAVVVQRTCQIACYITNESRPLRGANSFEK</sequence>
<evidence type="ECO:0000313" key="1">
    <source>
        <dbReference type="EMBL" id="CAG7837569.1"/>
    </source>
</evidence>
<dbReference type="Proteomes" id="UP000708208">
    <property type="component" value="Unassembled WGS sequence"/>
</dbReference>
<proteinExistence type="predicted"/>
<gene>
    <name evidence="1" type="ORF">AFUS01_LOCUS46662</name>
</gene>
<keyword evidence="2" id="KW-1185">Reference proteome</keyword>
<name>A0A8J2PXV7_9HEXA</name>
<protein>
    <submittedName>
        <fullName evidence="1">Uncharacterized protein</fullName>
    </submittedName>
</protein>
<feature type="non-terminal residue" evidence="1">
    <location>
        <position position="1"/>
    </location>
</feature>